<evidence type="ECO:0000313" key="7">
    <source>
        <dbReference type="Proteomes" id="UP000018467"/>
    </source>
</evidence>
<reference evidence="6" key="4">
    <citation type="submission" date="2025-09" db="UniProtKB">
        <authorList>
            <consortium name="Ensembl"/>
        </authorList>
    </citation>
    <scope>IDENTIFICATION</scope>
</reference>
<keyword evidence="2" id="KW-0547">Nucleotide-binding</keyword>
<dbReference type="PROSITE" id="PS51720">
    <property type="entry name" value="G_AIG1"/>
    <property type="match status" value="2"/>
</dbReference>
<dbReference type="Ensembl" id="ENSAMXT00000040998.1">
    <property type="protein sequence ID" value="ENSAMXP00000036831.1"/>
    <property type="gene ID" value="ENSAMXG00000036435.1"/>
</dbReference>
<dbReference type="InterPro" id="IPR045058">
    <property type="entry name" value="GIMA/IAN/Toc"/>
</dbReference>
<feature type="region of interest" description="Disordered" evidence="4">
    <location>
        <begin position="194"/>
        <end position="231"/>
    </location>
</feature>
<feature type="domain" description="AIG1-type G" evidence="5">
    <location>
        <begin position="11"/>
        <end position="215"/>
    </location>
</feature>
<dbReference type="Bgee" id="ENSAMXG00000036435">
    <property type="expression patterns" value="Expressed in muscle tissue and 10 other cell types or tissues"/>
</dbReference>
<reference evidence="7" key="1">
    <citation type="submission" date="2013-03" db="EMBL/GenBank/DDBJ databases">
        <authorList>
            <person name="Jeffery W."/>
            <person name="Warren W."/>
            <person name="Wilson R.K."/>
        </authorList>
    </citation>
    <scope>NUCLEOTIDE SEQUENCE</scope>
    <source>
        <strain evidence="7">female</strain>
    </source>
</reference>
<feature type="domain" description="AIG1-type G" evidence="5">
    <location>
        <begin position="282"/>
        <end position="467"/>
    </location>
</feature>
<evidence type="ECO:0000256" key="3">
    <source>
        <dbReference type="ARBA" id="ARBA00023134"/>
    </source>
</evidence>
<dbReference type="SUPFAM" id="SSF52540">
    <property type="entry name" value="P-loop containing nucleoside triphosphate hydrolases"/>
    <property type="match status" value="2"/>
</dbReference>
<dbReference type="GO" id="GO:0005525">
    <property type="term" value="F:GTP binding"/>
    <property type="evidence" value="ECO:0007669"/>
    <property type="project" value="UniProtKB-KW"/>
</dbReference>
<dbReference type="Pfam" id="PF04548">
    <property type="entry name" value="AIG1"/>
    <property type="match status" value="2"/>
</dbReference>
<dbReference type="GeneTree" id="ENSGT01140000282522"/>
<reference evidence="6" key="3">
    <citation type="submission" date="2025-08" db="UniProtKB">
        <authorList>
            <consortium name="Ensembl"/>
        </authorList>
    </citation>
    <scope>IDENTIFICATION</scope>
</reference>
<organism evidence="6 7">
    <name type="scientific">Astyanax mexicanus</name>
    <name type="common">Blind cave fish</name>
    <name type="synonym">Astyanax fasciatus mexicanus</name>
    <dbReference type="NCBI Taxonomy" id="7994"/>
    <lineage>
        <taxon>Eukaryota</taxon>
        <taxon>Metazoa</taxon>
        <taxon>Chordata</taxon>
        <taxon>Craniata</taxon>
        <taxon>Vertebrata</taxon>
        <taxon>Euteleostomi</taxon>
        <taxon>Actinopterygii</taxon>
        <taxon>Neopterygii</taxon>
        <taxon>Teleostei</taxon>
        <taxon>Ostariophysi</taxon>
        <taxon>Characiformes</taxon>
        <taxon>Characoidei</taxon>
        <taxon>Acestrorhamphidae</taxon>
        <taxon>Acestrorhamphinae</taxon>
        <taxon>Astyanax</taxon>
    </lineage>
</organism>
<name>A0A3B1J4J9_ASTMX</name>
<evidence type="ECO:0000256" key="2">
    <source>
        <dbReference type="ARBA" id="ARBA00022741"/>
    </source>
</evidence>
<proteinExistence type="inferred from homology"/>
<feature type="compositionally biased region" description="Polar residues" evidence="4">
    <location>
        <begin position="195"/>
        <end position="208"/>
    </location>
</feature>
<evidence type="ECO:0000313" key="6">
    <source>
        <dbReference type="Ensembl" id="ENSAMXP00000036831.1"/>
    </source>
</evidence>
<dbReference type="FunFam" id="3.40.50.300:FF:000366">
    <property type="entry name" value="GTPase, IMAP family member 2"/>
    <property type="match status" value="1"/>
</dbReference>
<comment type="similarity">
    <text evidence="1">Belongs to the TRAFAC class TrmE-Era-EngA-EngB-Septin-like GTPase superfamily. AIG1/Toc34/Toc159-like paraseptin GTPase family. IAN subfamily.</text>
</comment>
<reference evidence="7" key="2">
    <citation type="journal article" date="2014" name="Nat. Commun.">
        <title>The cavefish genome reveals candidate genes for eye loss.</title>
        <authorList>
            <person name="McGaugh S.E."/>
            <person name="Gross J.B."/>
            <person name="Aken B."/>
            <person name="Blin M."/>
            <person name="Borowsky R."/>
            <person name="Chalopin D."/>
            <person name="Hinaux H."/>
            <person name="Jeffery W.R."/>
            <person name="Keene A."/>
            <person name="Ma L."/>
            <person name="Minx P."/>
            <person name="Murphy D."/>
            <person name="O'Quin K.E."/>
            <person name="Retaux S."/>
            <person name="Rohner N."/>
            <person name="Searle S.M."/>
            <person name="Stahl B.A."/>
            <person name="Tabin C."/>
            <person name="Volff J.N."/>
            <person name="Yoshizawa M."/>
            <person name="Warren W.C."/>
        </authorList>
    </citation>
    <scope>NUCLEOTIDE SEQUENCE [LARGE SCALE GENOMIC DNA]</scope>
    <source>
        <strain evidence="7">female</strain>
    </source>
</reference>
<dbReference type="Gene3D" id="3.40.50.300">
    <property type="entry name" value="P-loop containing nucleotide triphosphate hydrolases"/>
    <property type="match status" value="2"/>
</dbReference>
<dbReference type="PANTHER" id="PTHR10903:SF186">
    <property type="entry name" value="GTPASE IMAP FAMILY MEMBER 4-LIKE-RELATED"/>
    <property type="match status" value="1"/>
</dbReference>
<evidence type="ECO:0000256" key="4">
    <source>
        <dbReference type="SAM" id="MobiDB-lite"/>
    </source>
</evidence>
<accession>A0A3B1J4J9</accession>
<protein>
    <recommendedName>
        <fullName evidence="5">AIG1-type G domain-containing protein</fullName>
    </recommendedName>
</protein>
<sequence length="486" mass="55289">MASDTQKTSTDDSVQIVLIGNSGSGKSCSGNTILNQKHFLSDASAKSVTLRCQIETEIINGRKVTVVDTPGWDCTERSLQEVEREIQQVLQTLNGPYSFLLVIKVGLVEVEEINKIYRLEKVLGSSYLEHTTILFTHSDDLECKTFEQFLREGGKEFQELLRSVGHRCHSWNNRDERSDEDMEKVLENLIKTEMRSSASSSQLSINKKQPSKKIPPEETGSSEKTFREEETPIDAQICQNTVRVLFLGMTKGGKTSSIRNLQKHGEQTENKEETPIDAQICQNTVRVLFLGMTKGGKTSSIRNLQKHGEQTENKDVYKYVAPELSLQLIDSPGFDENSEEIQKIICKSVSTYKPHVMMIVMNLGRFTPATKRIMQHVQDCLGQNAAKHTMFLFTGKDDLNKKTIDCFIQENTDLRELVGKNGNRVHALNNRDASERSQMEELLHKIAFMHKENRGEFYNLEKCPGPVDEKGNYYRFFSQNKRLCEN</sequence>
<keyword evidence="7" id="KW-1185">Reference proteome</keyword>
<keyword evidence="3" id="KW-0342">GTP-binding</keyword>
<dbReference type="STRING" id="7994.ENSAMXP00000036831"/>
<dbReference type="InParanoid" id="A0A3B1J4J9"/>
<dbReference type="PANTHER" id="PTHR10903">
    <property type="entry name" value="GTPASE, IMAP FAMILY MEMBER-RELATED"/>
    <property type="match status" value="1"/>
</dbReference>
<dbReference type="InterPro" id="IPR006703">
    <property type="entry name" value="G_AIG1"/>
</dbReference>
<evidence type="ECO:0000259" key="5">
    <source>
        <dbReference type="PROSITE" id="PS51720"/>
    </source>
</evidence>
<dbReference type="AlphaFoldDB" id="A0A3B1J4J9"/>
<dbReference type="Proteomes" id="UP000018467">
    <property type="component" value="Unassembled WGS sequence"/>
</dbReference>
<evidence type="ECO:0000256" key="1">
    <source>
        <dbReference type="ARBA" id="ARBA00008535"/>
    </source>
</evidence>
<dbReference type="InterPro" id="IPR027417">
    <property type="entry name" value="P-loop_NTPase"/>
</dbReference>